<dbReference type="GO" id="GO:0004582">
    <property type="term" value="F:dolichyl-phosphate beta-D-mannosyltransferase activity"/>
    <property type="evidence" value="ECO:0007669"/>
    <property type="project" value="InterPro"/>
</dbReference>
<dbReference type="InterPro" id="IPR029044">
    <property type="entry name" value="Nucleotide-diphossugar_trans"/>
</dbReference>
<dbReference type="InterPro" id="IPR039528">
    <property type="entry name" value="DPM1-like"/>
</dbReference>
<reference evidence="5" key="1">
    <citation type="submission" date="2020-05" db="EMBL/GenBank/DDBJ databases">
        <authorList>
            <person name="Chiriac C."/>
            <person name="Salcher M."/>
            <person name="Ghai R."/>
            <person name="Kavagutti S V."/>
        </authorList>
    </citation>
    <scope>NUCLEOTIDE SEQUENCE</scope>
</reference>
<dbReference type="Pfam" id="PF00535">
    <property type="entry name" value="Glycos_transf_2"/>
    <property type="match status" value="1"/>
</dbReference>
<keyword evidence="3" id="KW-0808">Transferase</keyword>
<evidence type="ECO:0000256" key="1">
    <source>
        <dbReference type="ARBA" id="ARBA00006739"/>
    </source>
</evidence>
<accession>A0A6J6X3K3</accession>
<dbReference type="PANTHER" id="PTHR43398">
    <property type="entry name" value="DOLICHOL-PHOSPHATE MANNOSYLTRANSFERASE SUBUNIT 1"/>
    <property type="match status" value="1"/>
</dbReference>
<evidence type="ECO:0000256" key="2">
    <source>
        <dbReference type="ARBA" id="ARBA00022676"/>
    </source>
</evidence>
<proteinExistence type="inferred from homology"/>
<feature type="domain" description="Glycosyltransferase 2-like" evidence="4">
    <location>
        <begin position="17"/>
        <end position="178"/>
    </location>
</feature>
<organism evidence="5">
    <name type="scientific">freshwater metagenome</name>
    <dbReference type="NCBI Taxonomy" id="449393"/>
    <lineage>
        <taxon>unclassified sequences</taxon>
        <taxon>metagenomes</taxon>
        <taxon>ecological metagenomes</taxon>
    </lineage>
</organism>
<dbReference type="PANTHER" id="PTHR43398:SF1">
    <property type="entry name" value="DOLICHOL-PHOSPHATE MANNOSYLTRANSFERASE SUBUNIT 1"/>
    <property type="match status" value="1"/>
</dbReference>
<evidence type="ECO:0000259" key="4">
    <source>
        <dbReference type="Pfam" id="PF00535"/>
    </source>
</evidence>
<evidence type="ECO:0000256" key="3">
    <source>
        <dbReference type="ARBA" id="ARBA00022679"/>
    </source>
</evidence>
<dbReference type="FunFam" id="3.90.550.10:FF:000122">
    <property type="entry name" value="Dolichol-phosphate mannosyltransferase subunit 1"/>
    <property type="match status" value="1"/>
</dbReference>
<dbReference type="GO" id="GO:0009247">
    <property type="term" value="P:glycolipid biosynthetic process"/>
    <property type="evidence" value="ECO:0007669"/>
    <property type="project" value="TreeGrafter"/>
</dbReference>
<dbReference type="EMBL" id="CAFAAI010000064">
    <property type="protein sequence ID" value="CAB4791920.1"/>
    <property type="molecule type" value="Genomic_DNA"/>
</dbReference>
<keyword evidence="2" id="KW-0328">Glycosyltransferase</keyword>
<sequence>MGNRSRSRLSAVRSVAIVPTYNEADNIEALCRSIRLHAPGVGILVVDDNSPDGTAKIAEGLADELGDITVLRRPSKSGLGAAYRAGIRAAIDAGAEICIQIDADFSHDPVEIPALISAVEHGVDLAVGSRYVPGGLTENWPRKRRWLSRWGNRYASGVLGLAINDATAGFRAYRSSALVDKMHFETVKADGYGFQVEMTHRLVRSGGKIVEIPITFRDRTAGQSKMSQNIVQEALIMVLKLWVDDRRGRRQRRIQGG</sequence>
<gene>
    <name evidence="5" type="ORF">UFOPK2992_00503</name>
</gene>
<comment type="similarity">
    <text evidence="1">Belongs to the glycosyltransferase 2 family.</text>
</comment>
<dbReference type="CDD" id="cd06442">
    <property type="entry name" value="DPM1_like"/>
    <property type="match status" value="1"/>
</dbReference>
<dbReference type="InterPro" id="IPR001173">
    <property type="entry name" value="Glyco_trans_2-like"/>
</dbReference>
<evidence type="ECO:0000313" key="5">
    <source>
        <dbReference type="EMBL" id="CAB4791920.1"/>
    </source>
</evidence>
<dbReference type="AlphaFoldDB" id="A0A6J6X3K3"/>
<dbReference type="Gene3D" id="3.90.550.10">
    <property type="entry name" value="Spore Coat Polysaccharide Biosynthesis Protein SpsA, Chain A"/>
    <property type="match status" value="1"/>
</dbReference>
<dbReference type="GO" id="GO:0016020">
    <property type="term" value="C:membrane"/>
    <property type="evidence" value="ECO:0007669"/>
    <property type="project" value="GOC"/>
</dbReference>
<name>A0A6J6X3K3_9ZZZZ</name>
<protein>
    <submittedName>
        <fullName evidence="5">Unannotated protein</fullName>
    </submittedName>
</protein>
<dbReference type="SUPFAM" id="SSF53448">
    <property type="entry name" value="Nucleotide-diphospho-sugar transferases"/>
    <property type="match status" value="1"/>
</dbReference>